<keyword evidence="3" id="KW-0012">Acyltransferase</keyword>
<evidence type="ECO:0000313" key="3">
    <source>
        <dbReference type="EMBL" id="EPF13700.1"/>
    </source>
</evidence>
<keyword evidence="1" id="KW-0812">Transmembrane</keyword>
<keyword evidence="1" id="KW-1133">Transmembrane helix</keyword>
<dbReference type="AlphaFoldDB" id="S3IKV8"/>
<feature type="transmembrane region" description="Helical" evidence="1">
    <location>
        <begin position="23"/>
        <end position="40"/>
    </location>
</feature>
<dbReference type="EMBL" id="ATDT01000033">
    <property type="protein sequence ID" value="EPF13700.1"/>
    <property type="molecule type" value="Genomic_DNA"/>
</dbReference>
<accession>S3IKV8</accession>
<feature type="transmembrane region" description="Helical" evidence="1">
    <location>
        <begin position="257"/>
        <end position="276"/>
    </location>
</feature>
<evidence type="ECO:0000256" key="1">
    <source>
        <dbReference type="SAM" id="Phobius"/>
    </source>
</evidence>
<dbReference type="STRING" id="566551.HMPREF0201_03891"/>
<gene>
    <name evidence="3" type="ORF">HMPREF0201_03891</name>
</gene>
<dbReference type="Proteomes" id="UP000014585">
    <property type="component" value="Unassembled WGS sequence"/>
</dbReference>
<name>S3IKV8_9ENTR</name>
<reference evidence="3 4" key="1">
    <citation type="submission" date="2013-04" db="EMBL/GenBank/DDBJ databases">
        <authorList>
            <person name="Weinstock G."/>
            <person name="Sodergren E."/>
            <person name="Lobos E.A."/>
            <person name="Fulton L."/>
            <person name="Fulton R."/>
            <person name="Courtney L."/>
            <person name="Fronick C."/>
            <person name="O'Laughlin M."/>
            <person name="Godfrey J."/>
            <person name="Wilson R.M."/>
            <person name="Miner T."/>
            <person name="Farmer C."/>
            <person name="Delehaunty K."/>
            <person name="Cordes M."/>
            <person name="Minx P."/>
            <person name="Tomlinson C."/>
            <person name="Chen J."/>
            <person name="Wollam A."/>
            <person name="Pepin K.H."/>
            <person name="Palsikar V.B."/>
            <person name="Zhang X."/>
            <person name="Suruliraj S."/>
            <person name="Perna N.T."/>
            <person name="Plunkett G."/>
            <person name="Warren W."/>
            <person name="Mitreva M."/>
            <person name="Mardis E.R."/>
            <person name="Wilson R.K."/>
        </authorList>
    </citation>
    <scope>NUCLEOTIDE SEQUENCE [LARGE SCALE GENOMIC DNA]</scope>
    <source>
        <strain evidence="3 4">DSM 4568</strain>
    </source>
</reference>
<dbReference type="GO" id="GO:0000271">
    <property type="term" value="P:polysaccharide biosynthetic process"/>
    <property type="evidence" value="ECO:0007669"/>
    <property type="project" value="TreeGrafter"/>
</dbReference>
<organism evidence="3 4">
    <name type="scientific">Cedecea davisae DSM 4568</name>
    <dbReference type="NCBI Taxonomy" id="566551"/>
    <lineage>
        <taxon>Bacteria</taxon>
        <taxon>Pseudomonadati</taxon>
        <taxon>Pseudomonadota</taxon>
        <taxon>Gammaproteobacteria</taxon>
        <taxon>Enterobacterales</taxon>
        <taxon>Enterobacteriaceae</taxon>
        <taxon>Cedecea</taxon>
    </lineage>
</organism>
<protein>
    <submittedName>
        <fullName evidence="3">Acyltransferase</fullName>
    </submittedName>
</protein>
<evidence type="ECO:0000313" key="4">
    <source>
        <dbReference type="Proteomes" id="UP000014585"/>
    </source>
</evidence>
<keyword evidence="3" id="KW-0808">Transferase</keyword>
<comment type="caution">
    <text evidence="3">The sequence shown here is derived from an EMBL/GenBank/DDBJ whole genome shotgun (WGS) entry which is preliminary data.</text>
</comment>
<feature type="transmembrane region" description="Helical" evidence="1">
    <location>
        <begin position="182"/>
        <end position="199"/>
    </location>
</feature>
<keyword evidence="1" id="KW-0472">Membrane</keyword>
<dbReference type="Pfam" id="PF01757">
    <property type="entry name" value="Acyl_transf_3"/>
    <property type="match status" value="1"/>
</dbReference>
<dbReference type="HOGENOM" id="CLU_005679_0_1_6"/>
<feature type="transmembrane region" description="Helical" evidence="1">
    <location>
        <begin position="314"/>
        <end position="335"/>
    </location>
</feature>
<sequence>MYASHIFMLRLARVVKESNNFDLIRIILAVGILLVHSAGITDTDELRYILNYLNGDVIVKCFFVISGYLVMHSYNKKPGKPFFIKRILRVFPAYYAAIFFTLLLGTFLTRLSFLDFITSQETLRYVVYNMCFLNFMQSSLPAVFDSNPLNAMDGSLWTIKSELILYVGIPLFIFISRKSKSLAYGLTFIISVAWVYYFMYVHVTPASRTMSLQFVGMASYFFGGAYFSACTARNKSIIITLISSAILYLITKNTKTGFILEIPLIISATLCIALLAPRIVDMRKCGDYSYGLYLYHFPVMQTVISYGLYKSNPYLSIAITFTVSLIFSVLSWHCLERKCLNHKENKNSLHETGH</sequence>
<dbReference type="GO" id="GO:0016747">
    <property type="term" value="F:acyltransferase activity, transferring groups other than amino-acyl groups"/>
    <property type="evidence" value="ECO:0007669"/>
    <property type="project" value="InterPro"/>
</dbReference>
<feature type="transmembrane region" description="Helical" evidence="1">
    <location>
        <begin position="52"/>
        <end position="71"/>
    </location>
</feature>
<feature type="transmembrane region" description="Helical" evidence="1">
    <location>
        <begin position="211"/>
        <end position="229"/>
    </location>
</feature>
<dbReference type="GO" id="GO:0016020">
    <property type="term" value="C:membrane"/>
    <property type="evidence" value="ECO:0007669"/>
    <property type="project" value="TreeGrafter"/>
</dbReference>
<feature type="domain" description="Acyltransferase 3" evidence="2">
    <location>
        <begin position="20"/>
        <end position="331"/>
    </location>
</feature>
<dbReference type="InterPro" id="IPR002656">
    <property type="entry name" value="Acyl_transf_3_dom"/>
</dbReference>
<dbReference type="PANTHER" id="PTHR23028:SF53">
    <property type="entry name" value="ACYL_TRANSF_3 DOMAIN-CONTAINING PROTEIN"/>
    <property type="match status" value="1"/>
</dbReference>
<feature type="transmembrane region" description="Helical" evidence="1">
    <location>
        <begin position="91"/>
        <end position="113"/>
    </location>
</feature>
<proteinExistence type="predicted"/>
<dbReference type="InterPro" id="IPR050879">
    <property type="entry name" value="Acyltransferase_3"/>
</dbReference>
<feature type="transmembrane region" description="Helical" evidence="1">
    <location>
        <begin position="156"/>
        <end position="175"/>
    </location>
</feature>
<dbReference type="OrthoDB" id="9767863at2"/>
<evidence type="ECO:0000259" key="2">
    <source>
        <dbReference type="Pfam" id="PF01757"/>
    </source>
</evidence>
<dbReference type="PANTHER" id="PTHR23028">
    <property type="entry name" value="ACETYLTRANSFERASE"/>
    <property type="match status" value="1"/>
</dbReference>
<dbReference type="PATRIC" id="fig|566551.4.peg.3548"/>